<proteinExistence type="predicted"/>
<organism evidence="1 2">
    <name type="scientific">Burkholderia ambifaria (strain MC40-6)</name>
    <dbReference type="NCBI Taxonomy" id="398577"/>
    <lineage>
        <taxon>Bacteria</taxon>
        <taxon>Pseudomonadati</taxon>
        <taxon>Pseudomonadota</taxon>
        <taxon>Betaproteobacteria</taxon>
        <taxon>Burkholderiales</taxon>
        <taxon>Burkholderiaceae</taxon>
        <taxon>Burkholderia</taxon>
        <taxon>Burkholderia cepacia complex</taxon>
    </lineage>
</organism>
<accession>B1Z2K4</accession>
<evidence type="ECO:0000313" key="2">
    <source>
        <dbReference type="Proteomes" id="UP000001680"/>
    </source>
</evidence>
<evidence type="ECO:0000313" key="1">
    <source>
        <dbReference type="EMBL" id="ACB66440.1"/>
    </source>
</evidence>
<gene>
    <name evidence="1" type="ordered locus">BamMC406_3975</name>
</gene>
<name>B1Z2K4_BURA4</name>
<dbReference type="AlphaFoldDB" id="B1Z2K4"/>
<reference evidence="2" key="1">
    <citation type="submission" date="2008-04" db="EMBL/GenBank/DDBJ databases">
        <title>Complete sequence of chromosome 2 of Burkholderia ambifaria MC40-6.</title>
        <authorList>
            <person name="Copeland A."/>
            <person name="Lucas S."/>
            <person name="Lapidus A."/>
            <person name="Glavina del Rio T."/>
            <person name="Dalin E."/>
            <person name="Tice H."/>
            <person name="Pitluck S."/>
            <person name="Chain P."/>
            <person name="Malfatti S."/>
            <person name="Shin M."/>
            <person name="Vergez L."/>
            <person name="Lang D."/>
            <person name="Schmutz J."/>
            <person name="Larimer F."/>
            <person name="Land M."/>
            <person name="Hauser L."/>
            <person name="Kyrpides N."/>
            <person name="Lykidis A."/>
            <person name="Ramette A."/>
            <person name="Konstantinidis K."/>
            <person name="Tiedje J."/>
            <person name="Richardson P."/>
        </authorList>
    </citation>
    <scope>NUCLEOTIDE SEQUENCE [LARGE SCALE GENOMIC DNA]</scope>
    <source>
        <strain evidence="2">MC40-6</strain>
    </source>
</reference>
<protein>
    <submittedName>
        <fullName evidence="1">Uncharacterized protein</fullName>
    </submittedName>
</protein>
<dbReference type="EMBL" id="CP001026">
    <property type="protein sequence ID" value="ACB66440.1"/>
    <property type="molecule type" value="Genomic_DNA"/>
</dbReference>
<dbReference type="KEGG" id="bac:BamMC406_3975"/>
<dbReference type="Proteomes" id="UP000001680">
    <property type="component" value="Chromosome 2"/>
</dbReference>
<dbReference type="HOGENOM" id="CLU_2714524_0_0_4"/>
<sequence length="72" mass="8264">MRRHAVVSWRIRIHWRAALQAARLLFTAGMERRRTGTRYDRHVGLRFSRNASIPSPASSSIMLRAITSPAYA</sequence>